<gene>
    <name evidence="2" type="ORF">EJB06_02480</name>
</gene>
<dbReference type="AlphaFoldDB" id="A0A430HTV6"/>
<dbReference type="RefSeq" id="WP_126072398.1">
    <property type="nucleotide sequence ID" value="NZ_CP051166.1"/>
</dbReference>
<dbReference type="EMBL" id="RXLQ01000001">
    <property type="protein sequence ID" value="RSZ61013.1"/>
    <property type="molecule type" value="Genomic_DNA"/>
</dbReference>
<evidence type="ECO:0008006" key="4">
    <source>
        <dbReference type="Google" id="ProtNLM"/>
    </source>
</evidence>
<organism evidence="2 3">
    <name type="scientific">Massilia atriviolacea</name>
    <dbReference type="NCBI Taxonomy" id="2495579"/>
    <lineage>
        <taxon>Bacteria</taxon>
        <taxon>Pseudomonadati</taxon>
        <taxon>Pseudomonadota</taxon>
        <taxon>Betaproteobacteria</taxon>
        <taxon>Burkholderiales</taxon>
        <taxon>Oxalobacteraceae</taxon>
        <taxon>Telluria group</taxon>
        <taxon>Massilia</taxon>
    </lineage>
</organism>
<dbReference type="Proteomes" id="UP000278085">
    <property type="component" value="Unassembled WGS sequence"/>
</dbReference>
<evidence type="ECO:0000256" key="1">
    <source>
        <dbReference type="SAM" id="SignalP"/>
    </source>
</evidence>
<evidence type="ECO:0000313" key="2">
    <source>
        <dbReference type="EMBL" id="RSZ61013.1"/>
    </source>
</evidence>
<sequence length="308" mass="33560">MKRALAVLAICASFTALGACAAPASTPVRAGDTLRLEPSAANVKRVRAALHAARSDQDRIEQIRLLASLHARGNPSGMNEAIVGELRTLSESPRRRIARSAIYPLAQAVAADETIEILLRAKRSGLMESEEIGGELARALRFAPREQQLRYVRLIGAEQSRYGVDVMVAGFGSHVLDPMLPETRQAVGALLRRTRIDFPRAAGSFGYVDALRYAGWLHASALTEQSISRRPYADTVLAQLDDPGTDPRKLIAYLGTPAGKQFMASVGRRGPFAESVRRARDYANAYPRSPHVKKIVSDICGSWHRLPA</sequence>
<dbReference type="PROSITE" id="PS51257">
    <property type="entry name" value="PROKAR_LIPOPROTEIN"/>
    <property type="match status" value="1"/>
</dbReference>
<dbReference type="OrthoDB" id="8848595at2"/>
<comment type="caution">
    <text evidence="2">The sequence shown here is derived from an EMBL/GenBank/DDBJ whole genome shotgun (WGS) entry which is preliminary data.</text>
</comment>
<name>A0A430HTV6_9BURK</name>
<feature type="chain" id="PRO_5019333560" description="HEAT repeat domain-containing protein" evidence="1">
    <location>
        <begin position="22"/>
        <end position="308"/>
    </location>
</feature>
<keyword evidence="1" id="KW-0732">Signal</keyword>
<evidence type="ECO:0000313" key="3">
    <source>
        <dbReference type="Proteomes" id="UP000278085"/>
    </source>
</evidence>
<reference evidence="2 3" key="1">
    <citation type="submission" date="2018-12" db="EMBL/GenBank/DDBJ databases">
        <authorList>
            <person name="Yang E."/>
        </authorList>
    </citation>
    <scope>NUCLEOTIDE SEQUENCE [LARGE SCALE GENOMIC DNA]</scope>
    <source>
        <strain evidence="2 3">SOD</strain>
    </source>
</reference>
<proteinExistence type="predicted"/>
<keyword evidence="3" id="KW-1185">Reference proteome</keyword>
<accession>A0A430HTV6</accession>
<feature type="signal peptide" evidence="1">
    <location>
        <begin position="1"/>
        <end position="21"/>
    </location>
</feature>
<protein>
    <recommendedName>
        <fullName evidence="4">HEAT repeat domain-containing protein</fullName>
    </recommendedName>
</protein>